<comment type="caution">
    <text evidence="20">The sequence shown here is derived from an EMBL/GenBank/DDBJ whole genome shotgun (WGS) entry which is preliminary data.</text>
</comment>
<evidence type="ECO:0000313" key="20">
    <source>
        <dbReference type="EMBL" id="TXF11685.1"/>
    </source>
</evidence>
<dbReference type="Pfam" id="PF17759">
    <property type="entry name" value="tRNA_synthFbeta"/>
    <property type="match status" value="1"/>
</dbReference>
<organism evidence="20 21">
    <name type="scientific">Pelomicrobium methylotrophicum</name>
    <dbReference type="NCBI Taxonomy" id="2602750"/>
    <lineage>
        <taxon>Bacteria</taxon>
        <taxon>Pseudomonadati</taxon>
        <taxon>Pseudomonadota</taxon>
        <taxon>Hydrogenophilia</taxon>
        <taxon>Hydrogenophilia incertae sedis</taxon>
        <taxon>Pelomicrobium</taxon>
    </lineage>
</organism>
<dbReference type="InterPro" id="IPR005147">
    <property type="entry name" value="tRNA_synthase_B5-dom"/>
</dbReference>
<dbReference type="PROSITE" id="PS50886">
    <property type="entry name" value="TRBD"/>
    <property type="match status" value="1"/>
</dbReference>
<dbReference type="Gene3D" id="2.40.50.140">
    <property type="entry name" value="Nucleic acid-binding proteins"/>
    <property type="match status" value="1"/>
</dbReference>
<dbReference type="FunFam" id="2.40.50.140:FF:000045">
    <property type="entry name" value="Phenylalanine--tRNA ligase beta subunit"/>
    <property type="match status" value="1"/>
</dbReference>
<dbReference type="Gene3D" id="3.30.56.10">
    <property type="match status" value="2"/>
</dbReference>
<protein>
    <recommendedName>
        <fullName evidence="15">Phenylalanine--tRNA ligase beta subunit</fullName>
        <ecNumber evidence="15">6.1.1.20</ecNumber>
    </recommendedName>
    <alternativeName>
        <fullName evidence="15">Phenylalanyl-tRNA synthetase beta subunit</fullName>
        <shortName evidence="15">PheRS</shortName>
    </alternativeName>
</protein>
<keyword evidence="12 15" id="KW-0648">Protein biosynthesis</keyword>
<evidence type="ECO:0000259" key="18">
    <source>
        <dbReference type="PROSITE" id="PS51447"/>
    </source>
</evidence>
<dbReference type="GO" id="GO:0000287">
    <property type="term" value="F:magnesium ion binding"/>
    <property type="evidence" value="ECO:0007669"/>
    <property type="project" value="UniProtKB-UniRule"/>
</dbReference>
<dbReference type="SMART" id="SM00874">
    <property type="entry name" value="B5"/>
    <property type="match status" value="1"/>
</dbReference>
<dbReference type="CDD" id="cd00769">
    <property type="entry name" value="PheRS_beta_core"/>
    <property type="match status" value="1"/>
</dbReference>
<dbReference type="Gene3D" id="3.30.70.380">
    <property type="entry name" value="Ferrodoxin-fold anticodon-binding domain"/>
    <property type="match status" value="1"/>
</dbReference>
<name>A0A5C7EI36_9PROT</name>
<dbReference type="OrthoDB" id="5287145at2"/>
<dbReference type="Pfam" id="PF01588">
    <property type="entry name" value="tRNA_bind"/>
    <property type="match status" value="1"/>
</dbReference>
<dbReference type="Gene3D" id="3.50.40.10">
    <property type="entry name" value="Phenylalanyl-trna Synthetase, Chain B, domain 3"/>
    <property type="match status" value="1"/>
</dbReference>
<dbReference type="RefSeq" id="WP_147799856.1">
    <property type="nucleotide sequence ID" value="NZ_VPFL01000011.1"/>
</dbReference>
<dbReference type="PROSITE" id="PS51483">
    <property type="entry name" value="B5"/>
    <property type="match status" value="1"/>
</dbReference>
<dbReference type="InterPro" id="IPR002547">
    <property type="entry name" value="tRNA-bd_dom"/>
</dbReference>
<dbReference type="InterPro" id="IPR005121">
    <property type="entry name" value="Fdx_antiC-bd"/>
</dbReference>
<dbReference type="InterPro" id="IPR005146">
    <property type="entry name" value="B3/B4_tRNA-bd"/>
</dbReference>
<dbReference type="SMART" id="SM00873">
    <property type="entry name" value="B3_4"/>
    <property type="match status" value="1"/>
</dbReference>
<dbReference type="EC" id="6.1.1.20" evidence="15"/>
<dbReference type="SUPFAM" id="SSF56037">
    <property type="entry name" value="PheT/TilS domain"/>
    <property type="match status" value="1"/>
</dbReference>
<evidence type="ECO:0000256" key="5">
    <source>
        <dbReference type="ARBA" id="ARBA00022555"/>
    </source>
</evidence>
<dbReference type="InterPro" id="IPR041616">
    <property type="entry name" value="PheRS_beta_core"/>
</dbReference>
<dbReference type="Pfam" id="PF03147">
    <property type="entry name" value="FDX-ACB"/>
    <property type="match status" value="1"/>
</dbReference>
<evidence type="ECO:0000256" key="8">
    <source>
        <dbReference type="ARBA" id="ARBA00022741"/>
    </source>
</evidence>
<keyword evidence="5 16" id="KW-0820">tRNA-binding</keyword>
<keyword evidence="8 15" id="KW-0547">Nucleotide-binding</keyword>
<evidence type="ECO:0000259" key="17">
    <source>
        <dbReference type="PROSITE" id="PS50886"/>
    </source>
</evidence>
<feature type="binding site" evidence="15">
    <location>
        <position position="459"/>
    </location>
    <ligand>
        <name>Mg(2+)</name>
        <dbReference type="ChEBI" id="CHEBI:18420"/>
        <note>shared with alpha subunit</note>
    </ligand>
</feature>
<dbReference type="SUPFAM" id="SSF50249">
    <property type="entry name" value="Nucleic acid-binding proteins"/>
    <property type="match status" value="1"/>
</dbReference>
<dbReference type="InterPro" id="IPR045060">
    <property type="entry name" value="Phe-tRNA-ligase_IIc_bsu"/>
</dbReference>
<accession>A0A5C7EI36</accession>
<feature type="domain" description="B5" evidence="19">
    <location>
        <begin position="397"/>
        <end position="472"/>
    </location>
</feature>
<dbReference type="FunFam" id="3.30.70.380:FF:000001">
    <property type="entry name" value="Phenylalanine--tRNA ligase beta subunit"/>
    <property type="match status" value="1"/>
</dbReference>
<evidence type="ECO:0000256" key="12">
    <source>
        <dbReference type="ARBA" id="ARBA00022917"/>
    </source>
</evidence>
<dbReference type="InterPro" id="IPR012340">
    <property type="entry name" value="NA-bd_OB-fold"/>
</dbReference>
<keyword evidence="21" id="KW-1185">Reference proteome</keyword>
<comment type="similarity">
    <text evidence="2 15">Belongs to the phenylalanyl-tRNA synthetase beta subunit family. Type 1 subfamily.</text>
</comment>
<dbReference type="InterPro" id="IPR004532">
    <property type="entry name" value="Phe-tRNA-ligase_IIc_bsu_bact"/>
</dbReference>
<evidence type="ECO:0000256" key="1">
    <source>
        <dbReference type="ARBA" id="ARBA00004496"/>
    </source>
</evidence>
<evidence type="ECO:0000256" key="15">
    <source>
        <dbReference type="HAMAP-Rule" id="MF_00283"/>
    </source>
</evidence>
<dbReference type="PROSITE" id="PS51447">
    <property type="entry name" value="FDX_ACB"/>
    <property type="match status" value="1"/>
</dbReference>
<comment type="subcellular location">
    <subcellularLocation>
        <location evidence="1 15">Cytoplasm</location>
    </subcellularLocation>
</comment>
<dbReference type="SMART" id="SM00896">
    <property type="entry name" value="FDX-ACB"/>
    <property type="match status" value="1"/>
</dbReference>
<evidence type="ECO:0000256" key="11">
    <source>
        <dbReference type="ARBA" id="ARBA00022884"/>
    </source>
</evidence>
<evidence type="ECO:0000256" key="9">
    <source>
        <dbReference type="ARBA" id="ARBA00022840"/>
    </source>
</evidence>
<dbReference type="NCBIfam" id="NF045760">
    <property type="entry name" value="YtpR"/>
    <property type="match status" value="1"/>
</dbReference>
<dbReference type="PANTHER" id="PTHR10947:SF0">
    <property type="entry name" value="PHENYLALANINE--TRNA LIGASE BETA SUBUNIT"/>
    <property type="match status" value="1"/>
</dbReference>
<dbReference type="GO" id="GO:0000049">
    <property type="term" value="F:tRNA binding"/>
    <property type="evidence" value="ECO:0007669"/>
    <property type="project" value="UniProtKB-UniRule"/>
</dbReference>
<dbReference type="GO" id="GO:0009328">
    <property type="term" value="C:phenylalanine-tRNA ligase complex"/>
    <property type="evidence" value="ECO:0007669"/>
    <property type="project" value="TreeGrafter"/>
</dbReference>
<dbReference type="InterPro" id="IPR009061">
    <property type="entry name" value="DNA-bd_dom_put_sf"/>
</dbReference>
<dbReference type="SUPFAM" id="SSF54991">
    <property type="entry name" value="Anticodon-binding domain of PheRS"/>
    <property type="match status" value="1"/>
</dbReference>
<evidence type="ECO:0000256" key="2">
    <source>
        <dbReference type="ARBA" id="ARBA00008653"/>
    </source>
</evidence>
<gene>
    <name evidence="15" type="primary">pheT</name>
    <name evidence="20" type="ORF">FR698_08930</name>
</gene>
<keyword evidence="6 15" id="KW-0436">Ligase</keyword>
<evidence type="ECO:0000256" key="10">
    <source>
        <dbReference type="ARBA" id="ARBA00022842"/>
    </source>
</evidence>
<dbReference type="FunCoup" id="A0A5C7EI36">
    <property type="interactions" value="511"/>
</dbReference>
<evidence type="ECO:0000256" key="4">
    <source>
        <dbReference type="ARBA" id="ARBA00022490"/>
    </source>
</evidence>
<dbReference type="NCBIfam" id="TIGR00472">
    <property type="entry name" value="pheT_bact"/>
    <property type="match status" value="1"/>
</dbReference>
<evidence type="ECO:0000259" key="19">
    <source>
        <dbReference type="PROSITE" id="PS51483"/>
    </source>
</evidence>
<proteinExistence type="inferred from homology"/>
<dbReference type="InterPro" id="IPR033714">
    <property type="entry name" value="tRNA_bind_bactPheRS"/>
</dbReference>
<dbReference type="PANTHER" id="PTHR10947">
    <property type="entry name" value="PHENYLALANYL-TRNA SYNTHETASE BETA CHAIN AND LEUCINE-RICH REPEAT-CONTAINING PROTEIN 47"/>
    <property type="match status" value="1"/>
</dbReference>
<feature type="domain" description="TRNA-binding" evidence="17">
    <location>
        <begin position="39"/>
        <end position="147"/>
    </location>
</feature>
<evidence type="ECO:0000256" key="16">
    <source>
        <dbReference type="PROSITE-ProRule" id="PRU00209"/>
    </source>
</evidence>
<dbReference type="InParanoid" id="A0A5C7EI36"/>
<comment type="cofactor">
    <cofactor evidence="15">
        <name>Mg(2+)</name>
        <dbReference type="ChEBI" id="CHEBI:18420"/>
    </cofactor>
    <text evidence="15">Binds 2 magnesium ions per tetramer.</text>
</comment>
<evidence type="ECO:0000256" key="7">
    <source>
        <dbReference type="ARBA" id="ARBA00022723"/>
    </source>
</evidence>
<comment type="catalytic activity">
    <reaction evidence="14 15">
        <text>tRNA(Phe) + L-phenylalanine + ATP = L-phenylalanyl-tRNA(Phe) + AMP + diphosphate + H(+)</text>
        <dbReference type="Rhea" id="RHEA:19413"/>
        <dbReference type="Rhea" id="RHEA-COMP:9668"/>
        <dbReference type="Rhea" id="RHEA-COMP:9699"/>
        <dbReference type="ChEBI" id="CHEBI:15378"/>
        <dbReference type="ChEBI" id="CHEBI:30616"/>
        <dbReference type="ChEBI" id="CHEBI:33019"/>
        <dbReference type="ChEBI" id="CHEBI:58095"/>
        <dbReference type="ChEBI" id="CHEBI:78442"/>
        <dbReference type="ChEBI" id="CHEBI:78531"/>
        <dbReference type="ChEBI" id="CHEBI:456215"/>
        <dbReference type="EC" id="6.1.1.20"/>
    </reaction>
</comment>
<keyword evidence="10 15" id="KW-0460">Magnesium</keyword>
<dbReference type="GO" id="GO:0004826">
    <property type="term" value="F:phenylalanine-tRNA ligase activity"/>
    <property type="evidence" value="ECO:0007669"/>
    <property type="project" value="UniProtKB-UniRule"/>
</dbReference>
<dbReference type="GO" id="GO:0006432">
    <property type="term" value="P:phenylalanyl-tRNA aminoacylation"/>
    <property type="evidence" value="ECO:0007669"/>
    <property type="project" value="UniProtKB-UniRule"/>
</dbReference>
<dbReference type="InterPro" id="IPR045864">
    <property type="entry name" value="aa-tRNA-synth_II/BPL/LPL"/>
</dbReference>
<dbReference type="InterPro" id="IPR020825">
    <property type="entry name" value="Phe-tRNA_synthase-like_B3/B4"/>
</dbReference>
<evidence type="ECO:0000256" key="14">
    <source>
        <dbReference type="ARBA" id="ARBA00049255"/>
    </source>
</evidence>
<comment type="subunit">
    <text evidence="3 15">Tetramer of two alpha and two beta subunits.</text>
</comment>
<dbReference type="GO" id="GO:0005524">
    <property type="term" value="F:ATP binding"/>
    <property type="evidence" value="ECO:0007669"/>
    <property type="project" value="UniProtKB-UniRule"/>
</dbReference>
<keyword evidence="13 15" id="KW-0030">Aminoacyl-tRNA synthetase</keyword>
<sequence>MKFSENWLRTFVDPPLTSEELADALTMAGLEVEALEPAAPPFSGVVVGHVLAVERHPAADRLWVCRVDVGRGEPLPVVCGAPNVRAGMKAPCAVVGAKLPQLTIREAKVRGVASHGMLCSAKELGLSEVASGLMELPPEAPVGADLREALDLDDHLFTLKLTPNRGDCLSVAGIAREVAAITATSLRLPEVEPVAAGIEDQMPIQVDALEACPLYCGRVIRGVDPSVPTPDWMVQRLERSGVRSISAIVDVTNYVMLELGQPLHAFDLARIDKGIVVRFGRPGERLTLLNEQTVEVESFLIIADAAKPLALAGIMGGAGSAVSADTTDLFLEAAFFSPQAVAGKAFALGFSSESLYRFERGVDYAATRQAMERATQLILAICGGRAGPITEVQGPLPKREPIRLRVARARRVLGLDLDSAQVSGLLRRLQFRFVDERDVFYVTPHSYRFDLQIEEDLIEELARLYGYDQIPAALPVGVAAMLPDPEGWRSREALRQQLVARDYQEVVTYAFVDASLEADLTGNAAPVRLLNPIASQMSVMRGSLLGGLLQCLRFNLSHKQSRVRLFELGCCFVRENGELRQPERIAALAYGGVAPEQWGEAAREVDFFDVKADLEALFAPRQVHTVPRPHPALHPGRSAAVVVEGQEVGWIGELHPRWQQKYELPKAPVAFEVELAAVLRTRIPAARPVSKFPLVRRDIAVLVDEGVPAQALLETMRELRLDRVVEVGLFDVYRGAGLPPGKKSLAFRVLFQDTQKTLTDQEVEETKAVLVGALEQRFQAKLRI</sequence>
<dbReference type="CDD" id="cd02796">
    <property type="entry name" value="tRNA_bind_bactPheRS"/>
    <property type="match status" value="1"/>
</dbReference>
<keyword evidence="9 15" id="KW-0067">ATP-binding</keyword>
<feature type="binding site" evidence="15">
    <location>
        <position position="460"/>
    </location>
    <ligand>
        <name>Mg(2+)</name>
        <dbReference type="ChEBI" id="CHEBI:18420"/>
        <note>shared with alpha subunit</note>
    </ligand>
</feature>
<dbReference type="InterPro" id="IPR036690">
    <property type="entry name" value="Fdx_antiC-bd_sf"/>
</dbReference>
<feature type="binding site" evidence="15">
    <location>
        <position position="456"/>
    </location>
    <ligand>
        <name>Mg(2+)</name>
        <dbReference type="ChEBI" id="CHEBI:18420"/>
        <note>shared with alpha subunit</note>
    </ligand>
</feature>
<dbReference type="SUPFAM" id="SSF55681">
    <property type="entry name" value="Class II aaRS and biotin synthetases"/>
    <property type="match status" value="1"/>
</dbReference>
<dbReference type="Pfam" id="PF03483">
    <property type="entry name" value="B3_4"/>
    <property type="match status" value="1"/>
</dbReference>
<dbReference type="AlphaFoldDB" id="A0A5C7EI36"/>
<dbReference type="FunFam" id="3.30.930.10:FF:000022">
    <property type="entry name" value="Phenylalanine--tRNA ligase beta subunit"/>
    <property type="match status" value="1"/>
</dbReference>
<reference evidence="20 21" key="1">
    <citation type="submission" date="2019-08" db="EMBL/GenBank/DDBJ databases">
        <title>Pelomicrobium methylotrophicum gen. nov., sp. nov. a moderately thermophilic, facultatively anaerobic, lithoautotrophic and methylotrophic bacterium isolated from a terrestrial mud volcano.</title>
        <authorList>
            <person name="Slobodkina G.B."/>
            <person name="Merkel A.Y."/>
            <person name="Slobodkin A.I."/>
        </authorList>
    </citation>
    <scope>NUCLEOTIDE SEQUENCE [LARGE SCALE GENOMIC DNA]</scope>
    <source>
        <strain evidence="20 21">SM250</strain>
    </source>
</reference>
<evidence type="ECO:0000256" key="13">
    <source>
        <dbReference type="ARBA" id="ARBA00023146"/>
    </source>
</evidence>
<evidence type="ECO:0000256" key="3">
    <source>
        <dbReference type="ARBA" id="ARBA00011209"/>
    </source>
</evidence>
<dbReference type="EMBL" id="VPFL01000011">
    <property type="protein sequence ID" value="TXF11685.1"/>
    <property type="molecule type" value="Genomic_DNA"/>
</dbReference>
<dbReference type="HAMAP" id="MF_00283">
    <property type="entry name" value="Phe_tRNA_synth_beta1"/>
    <property type="match status" value="1"/>
</dbReference>
<dbReference type="SUPFAM" id="SSF46955">
    <property type="entry name" value="Putative DNA-binding domain"/>
    <property type="match status" value="1"/>
</dbReference>
<evidence type="ECO:0000256" key="6">
    <source>
        <dbReference type="ARBA" id="ARBA00022598"/>
    </source>
</evidence>
<keyword evidence="4 15" id="KW-0963">Cytoplasm</keyword>
<feature type="domain" description="FDX-ACB" evidence="18">
    <location>
        <begin position="690"/>
        <end position="783"/>
    </location>
</feature>
<dbReference type="Gene3D" id="3.30.930.10">
    <property type="entry name" value="Bira Bifunctional Protein, Domain 2"/>
    <property type="match status" value="1"/>
</dbReference>
<dbReference type="FunFam" id="3.30.56.10:FF:000002">
    <property type="entry name" value="Phenylalanine--tRNA ligase beta subunit"/>
    <property type="match status" value="1"/>
</dbReference>
<feature type="binding site" evidence="15">
    <location>
        <position position="450"/>
    </location>
    <ligand>
        <name>Mg(2+)</name>
        <dbReference type="ChEBI" id="CHEBI:18420"/>
        <note>shared with alpha subunit</note>
    </ligand>
</feature>
<keyword evidence="11 16" id="KW-0694">RNA-binding</keyword>
<evidence type="ECO:0000313" key="21">
    <source>
        <dbReference type="Proteomes" id="UP000321201"/>
    </source>
</evidence>
<keyword evidence="7 15" id="KW-0479">Metal-binding</keyword>
<dbReference type="Pfam" id="PF03484">
    <property type="entry name" value="B5"/>
    <property type="match status" value="1"/>
</dbReference>
<dbReference type="Proteomes" id="UP000321201">
    <property type="component" value="Unassembled WGS sequence"/>
</dbReference>